<protein>
    <submittedName>
        <fullName evidence="1">Uncharacterized protein</fullName>
    </submittedName>
</protein>
<name>A0A6G7XC78_9MICO</name>
<dbReference type="RefSeq" id="WP_166287812.1">
    <property type="nucleotide sequence ID" value="NZ_CP049863.1"/>
</dbReference>
<gene>
    <name evidence="1" type="ORF">G7068_01390</name>
</gene>
<dbReference type="KEGG" id="lvi:G7068_01390"/>
<dbReference type="Proteomes" id="UP000502677">
    <property type="component" value="Chromosome"/>
</dbReference>
<dbReference type="AlphaFoldDB" id="A0A6G7XC78"/>
<proteinExistence type="predicted"/>
<accession>A0A6G7XC78</accession>
<reference evidence="1 2" key="1">
    <citation type="submission" date="2020-03" db="EMBL/GenBank/DDBJ databases">
        <title>Leucobacter sp. nov., isolated from beetles.</title>
        <authorList>
            <person name="Hyun D.-W."/>
            <person name="Bae J.-W."/>
        </authorList>
    </citation>
    <scope>NUCLEOTIDE SEQUENCE [LARGE SCALE GENOMIC DNA]</scope>
    <source>
        <strain evidence="1 2">HDW9C</strain>
    </source>
</reference>
<dbReference type="EMBL" id="CP049863">
    <property type="protein sequence ID" value="QIK62007.1"/>
    <property type="molecule type" value="Genomic_DNA"/>
</dbReference>
<evidence type="ECO:0000313" key="1">
    <source>
        <dbReference type="EMBL" id="QIK62007.1"/>
    </source>
</evidence>
<evidence type="ECO:0000313" key="2">
    <source>
        <dbReference type="Proteomes" id="UP000502677"/>
    </source>
</evidence>
<organism evidence="1 2">
    <name type="scientific">Leucobacter viscericola</name>
    <dbReference type="NCBI Taxonomy" id="2714935"/>
    <lineage>
        <taxon>Bacteria</taxon>
        <taxon>Bacillati</taxon>
        <taxon>Actinomycetota</taxon>
        <taxon>Actinomycetes</taxon>
        <taxon>Micrococcales</taxon>
        <taxon>Microbacteriaceae</taxon>
        <taxon>Leucobacter</taxon>
    </lineage>
</organism>
<keyword evidence="2" id="KW-1185">Reference proteome</keyword>
<sequence length="166" mass="17564">MASLLAGAPPTDMLWAFPDSMPKGWSQLPIDDEPGVVQVKVSSTCLIDFRQPANMGLESTPESATVAHDVATEFGEKGLGVAVTVSPLDPVKIGASINEGKLSSELDFARVRFTVPDNPEVEGVVYALRDGDFALIASAMCGGGEFGKQGNDMKQFIESSHADVTY</sequence>